<dbReference type="Pfam" id="PF11937">
    <property type="entry name" value="DUF3455"/>
    <property type="match status" value="1"/>
</dbReference>
<evidence type="ECO:0000313" key="3">
    <source>
        <dbReference type="EMBL" id="KAF4119995.1"/>
    </source>
</evidence>
<feature type="signal peptide" evidence="2">
    <location>
        <begin position="1"/>
        <end position="17"/>
    </location>
</feature>
<reference evidence="3" key="1">
    <citation type="submission" date="2020-03" db="EMBL/GenBank/DDBJ databases">
        <title>Site-based positive gene gene selection in Geosmithia morbida across the United States reveals a broad range of putative effectors and factors for local host and environmental adapation.</title>
        <authorList>
            <person name="Onufrak A."/>
            <person name="Murdoch R.W."/>
            <person name="Gazis R."/>
            <person name="Huff M."/>
            <person name="Staton M."/>
            <person name="Klingeman W."/>
            <person name="Hadziabdic D."/>
        </authorList>
    </citation>
    <scope>NUCLEOTIDE SEQUENCE</scope>
    <source>
        <strain evidence="3">1262</strain>
    </source>
</reference>
<proteinExistence type="predicted"/>
<dbReference type="InterPro" id="IPR021851">
    <property type="entry name" value="DUF3455"/>
</dbReference>
<keyword evidence="2" id="KW-0732">Signal</keyword>
<name>A0A9P4YQ59_9HYPO</name>
<sequence>MIAKSFINLATALLAGASPITDASSCSAGRPKPSLPSTGGDTELQAPSGNLTLKHIALGFGIQNYTCAGVDATPKATGALAVLYDITDLYPGQTYRSLPSVAAFQQLGVTAMYGCDVPLNLDSSALTGSAGIIHQGADAAAPFPADAPLEIDADAAAAALPSSLSSAAFSGSIPFLGHHFFDASSVPNFVLSDLDYVGSKDQEVPAPKTADKGVDGTGAVSWLRLGPKDGTYGAKELYRVTTVGGASHGCSEEGRDSTTYTAQYWFFE</sequence>
<evidence type="ECO:0000256" key="2">
    <source>
        <dbReference type="SAM" id="SignalP"/>
    </source>
</evidence>
<dbReference type="AlphaFoldDB" id="A0A9P4YQ59"/>
<dbReference type="GeneID" id="55969634"/>
<dbReference type="EMBL" id="JAANYQ010000019">
    <property type="protein sequence ID" value="KAF4119995.1"/>
    <property type="molecule type" value="Genomic_DNA"/>
</dbReference>
<feature type="region of interest" description="Disordered" evidence="1">
    <location>
        <begin position="23"/>
        <end position="44"/>
    </location>
</feature>
<organism evidence="3 4">
    <name type="scientific">Geosmithia morbida</name>
    <dbReference type="NCBI Taxonomy" id="1094350"/>
    <lineage>
        <taxon>Eukaryota</taxon>
        <taxon>Fungi</taxon>
        <taxon>Dikarya</taxon>
        <taxon>Ascomycota</taxon>
        <taxon>Pezizomycotina</taxon>
        <taxon>Sordariomycetes</taxon>
        <taxon>Hypocreomycetidae</taxon>
        <taxon>Hypocreales</taxon>
        <taxon>Bionectriaceae</taxon>
        <taxon>Geosmithia</taxon>
    </lineage>
</organism>
<accession>A0A9P4YQ59</accession>
<evidence type="ECO:0008006" key="5">
    <source>
        <dbReference type="Google" id="ProtNLM"/>
    </source>
</evidence>
<evidence type="ECO:0000313" key="4">
    <source>
        <dbReference type="Proteomes" id="UP000749293"/>
    </source>
</evidence>
<gene>
    <name evidence="3" type="ORF">GMORB2_3406</name>
</gene>
<dbReference type="PANTHER" id="PTHR35567:SF3">
    <property type="entry name" value="MALATE DEHYDROGENASE"/>
    <property type="match status" value="1"/>
</dbReference>
<feature type="compositionally biased region" description="Polar residues" evidence="1">
    <location>
        <begin position="35"/>
        <end position="44"/>
    </location>
</feature>
<protein>
    <recommendedName>
        <fullName evidence="5">Malate dehydrogenase</fullName>
    </recommendedName>
</protein>
<dbReference type="OrthoDB" id="1859733at2759"/>
<dbReference type="Proteomes" id="UP000749293">
    <property type="component" value="Unassembled WGS sequence"/>
</dbReference>
<keyword evidence="4" id="KW-1185">Reference proteome</keyword>
<comment type="caution">
    <text evidence="3">The sequence shown here is derived from an EMBL/GenBank/DDBJ whole genome shotgun (WGS) entry which is preliminary data.</text>
</comment>
<feature type="chain" id="PRO_5040300914" description="Malate dehydrogenase" evidence="2">
    <location>
        <begin position="18"/>
        <end position="268"/>
    </location>
</feature>
<evidence type="ECO:0000256" key="1">
    <source>
        <dbReference type="SAM" id="MobiDB-lite"/>
    </source>
</evidence>
<dbReference type="RefSeq" id="XP_035318647.1">
    <property type="nucleotide sequence ID" value="XM_035465382.1"/>
</dbReference>
<dbReference type="PANTHER" id="PTHR35567">
    <property type="entry name" value="MALATE DEHYDROGENASE (AFU_ORTHOLOGUE AFUA_2G13800)"/>
    <property type="match status" value="1"/>
</dbReference>